<evidence type="ECO:0000256" key="2">
    <source>
        <dbReference type="ARBA" id="ARBA00022692"/>
    </source>
</evidence>
<accession>A0A8E0RSV6</accession>
<name>A0A8E0RSV6_9TREM</name>
<dbReference type="PANTHER" id="PTHR23291">
    <property type="entry name" value="BAX INHIBITOR-RELATED"/>
    <property type="match status" value="1"/>
</dbReference>
<evidence type="ECO:0000256" key="5">
    <source>
        <dbReference type="RuleBase" id="RU004379"/>
    </source>
</evidence>
<dbReference type="EMBL" id="LUCM01005560">
    <property type="protein sequence ID" value="KAA0192630.1"/>
    <property type="molecule type" value="Genomic_DNA"/>
</dbReference>
<feature type="transmembrane region" description="Helical" evidence="5">
    <location>
        <begin position="75"/>
        <end position="92"/>
    </location>
</feature>
<comment type="subcellular location">
    <subcellularLocation>
        <location evidence="1">Membrane</location>
        <topology evidence="1">Multi-pass membrane protein</topology>
    </subcellularLocation>
</comment>
<dbReference type="GO" id="GO:0016020">
    <property type="term" value="C:membrane"/>
    <property type="evidence" value="ECO:0007669"/>
    <property type="project" value="UniProtKB-SubCell"/>
</dbReference>
<dbReference type="Proteomes" id="UP000728185">
    <property type="component" value="Unassembled WGS sequence"/>
</dbReference>
<dbReference type="GO" id="GO:0005794">
    <property type="term" value="C:Golgi apparatus"/>
    <property type="evidence" value="ECO:0007669"/>
    <property type="project" value="TreeGrafter"/>
</dbReference>
<dbReference type="GO" id="GO:0005783">
    <property type="term" value="C:endoplasmic reticulum"/>
    <property type="evidence" value="ECO:0007669"/>
    <property type="project" value="TreeGrafter"/>
</dbReference>
<keyword evidence="4 5" id="KW-0472">Membrane</keyword>
<comment type="caution">
    <text evidence="6">The sequence shown here is derived from an EMBL/GenBank/DDBJ whole genome shotgun (WGS) entry which is preliminary data.</text>
</comment>
<dbReference type="Pfam" id="PF01027">
    <property type="entry name" value="Bax1-I"/>
    <property type="match status" value="1"/>
</dbReference>
<reference evidence="6" key="1">
    <citation type="submission" date="2019-05" db="EMBL/GenBank/DDBJ databases">
        <title>Annotation for the trematode Fasciolopsis buski.</title>
        <authorList>
            <person name="Choi Y.-J."/>
        </authorList>
    </citation>
    <scope>NUCLEOTIDE SEQUENCE</scope>
    <source>
        <strain evidence="6">HT</strain>
        <tissue evidence="6">Whole worm</tissue>
    </source>
</reference>
<dbReference type="OrthoDB" id="7933078at2759"/>
<dbReference type="PANTHER" id="PTHR23291:SF127">
    <property type="entry name" value="PROTEIN LIFEGUARD 1-LIKE"/>
    <property type="match status" value="1"/>
</dbReference>
<sequence>MSYLAAAISCTYTTASVLTTFLIACSSCFIISVFAICGCVDFTRCWTFFLFATIGFILFSFTCSLVYVFFGPQKVLHTVYGGIAAVLFMLYLAFDTQMVMGSRRFALSPEEYIFATTQLYMDLVSIFLILLELVGERE</sequence>
<keyword evidence="7" id="KW-1185">Reference proteome</keyword>
<gene>
    <name evidence="6" type="ORF">FBUS_06246</name>
</gene>
<comment type="similarity">
    <text evidence="5">Belongs to the BI1 family.</text>
</comment>
<feature type="transmembrane region" description="Helical" evidence="5">
    <location>
        <begin position="48"/>
        <end position="69"/>
    </location>
</feature>
<dbReference type="AlphaFoldDB" id="A0A8E0RSV6"/>
<protein>
    <submittedName>
        <fullName evidence="6">Fas apoptotic inhibitory molecule 2</fullName>
    </submittedName>
</protein>
<evidence type="ECO:0000313" key="7">
    <source>
        <dbReference type="Proteomes" id="UP000728185"/>
    </source>
</evidence>
<organism evidence="6 7">
    <name type="scientific">Fasciolopsis buskii</name>
    <dbReference type="NCBI Taxonomy" id="27845"/>
    <lineage>
        <taxon>Eukaryota</taxon>
        <taxon>Metazoa</taxon>
        <taxon>Spiralia</taxon>
        <taxon>Lophotrochozoa</taxon>
        <taxon>Platyhelminthes</taxon>
        <taxon>Trematoda</taxon>
        <taxon>Digenea</taxon>
        <taxon>Plagiorchiida</taxon>
        <taxon>Echinostomata</taxon>
        <taxon>Echinostomatoidea</taxon>
        <taxon>Fasciolidae</taxon>
        <taxon>Fasciolopsis</taxon>
    </lineage>
</organism>
<dbReference type="GO" id="GO:2001234">
    <property type="term" value="P:negative regulation of apoptotic signaling pathway"/>
    <property type="evidence" value="ECO:0007669"/>
    <property type="project" value="TreeGrafter"/>
</dbReference>
<keyword evidence="2 5" id="KW-0812">Transmembrane</keyword>
<evidence type="ECO:0000256" key="1">
    <source>
        <dbReference type="ARBA" id="ARBA00004141"/>
    </source>
</evidence>
<feature type="transmembrane region" description="Helical" evidence="5">
    <location>
        <begin position="12"/>
        <end position="36"/>
    </location>
</feature>
<keyword evidence="3 5" id="KW-1133">Transmembrane helix</keyword>
<dbReference type="InterPro" id="IPR006214">
    <property type="entry name" value="Bax_inhibitor_1-related"/>
</dbReference>
<comment type="caution">
    <text evidence="5">Lacks conserved residue(s) required for the propagation of feature annotation.</text>
</comment>
<evidence type="ECO:0000256" key="4">
    <source>
        <dbReference type="ARBA" id="ARBA00023136"/>
    </source>
</evidence>
<evidence type="ECO:0000313" key="6">
    <source>
        <dbReference type="EMBL" id="KAA0192630.1"/>
    </source>
</evidence>
<proteinExistence type="inferred from homology"/>
<evidence type="ECO:0000256" key="3">
    <source>
        <dbReference type="ARBA" id="ARBA00022989"/>
    </source>
</evidence>